<feature type="compositionally biased region" description="Low complexity" evidence="6">
    <location>
        <begin position="104"/>
        <end position="126"/>
    </location>
</feature>
<evidence type="ECO:0000313" key="7">
    <source>
        <dbReference type="EMBL" id="CAI5444973.1"/>
    </source>
</evidence>
<dbReference type="EMBL" id="CANHGI010000003">
    <property type="protein sequence ID" value="CAI5444973.1"/>
    <property type="molecule type" value="Genomic_DNA"/>
</dbReference>
<gene>
    <name evidence="7" type="ORF">CAMP_LOCUS7610</name>
</gene>
<evidence type="ECO:0000256" key="6">
    <source>
        <dbReference type="SAM" id="MobiDB-lite"/>
    </source>
</evidence>
<feature type="compositionally biased region" description="Low complexity" evidence="6">
    <location>
        <begin position="334"/>
        <end position="348"/>
    </location>
</feature>
<feature type="region of interest" description="Disordered" evidence="6">
    <location>
        <begin position="311"/>
        <end position="391"/>
    </location>
</feature>
<sequence length="993" mass="109924">MQRPIARYYHAIRYAENDEDRAVNQGLCEKRTHFQLSSSESSSSSSIFGGFSGNMSGVDVEGPPDAKRFRIDVNTQVSCDAPSVSTACSAATPLAGEAHQEGQSPAAPSSASYRSSNGSVVSNSDSPNKEEDILLNDESEGSSVGTGSTVSGLMGSLNTSTNSSAPCDLLDMLSKTMLSGVFGGGLVDDVVARPSNLLKSISSSPTPVGQGIPGALAVAQTPAAALFAEDDWSWHRNPAASIRSGGTNKQTPVWKYFVYNKSENLSRCIVGDCTYMLKGPHTSTLACHLKKHTVEYAEFQKLKNEYSRSKMEIQANQPKDSPHDSISPSGMDLSMPSTQQHQQSQQKPPKAPKKESLPSPPNHMNFLFRPQIPPSSNNSTNSNNPSHHPAPAQMLQNMMQLQQMMFISPSAAANSAAAAAAAVNSAALQQAGLQLAANGQIVQSKKWRGDDKKQREMQMRLAMALSTSHVGFEVLANPMWRDLMEIVQPKFNFQALTQTDLDHTINSISARLYQTIKNLLNNSKSINILVDVSPKTSQEISRITISAAIPTNNNYNETQVILLASRNLSQNSENPAEEISKTVEQVITSEFGVNFEMINRFVCSGLKNYVGEDCLNILDKQIEAFGSQLLNCFMNWLENSQFVDSIRKSMFTMIFSVIANQTALQMATKLNCGKFDIPITEPFPILIETICTMRECFKLHQIDGFVGMSDSQWTKLAALNQFCNLFKSYITYSNCNSEIHTIDTVVPFLQQVKNALEKDIYNLGNEMASELKELINEKMAFILDKECEEYDSTYIQATALNPQLAVILNNEQIEMAKELIEQEVAKKKRKGKNKKITLGVDSILANVIKSEGMSNIYSELFQNMAANQRENEKNEEELKENIVGQYFDEISSSTPVESIFNPLLNRSFGNPMQTPMLYWKSCSSKCPELAEYAQELLSIPIYTLTSEKCHQFHPNPSPYHQLNLNILEQQQCSDQFEKQTLLRLNRQIVAKLL</sequence>
<feature type="compositionally biased region" description="Low complexity" evidence="6">
    <location>
        <begin position="374"/>
        <end position="391"/>
    </location>
</feature>
<name>A0A9P1II82_9PELO</name>
<dbReference type="PANTHER" id="PTHR46481:SF10">
    <property type="entry name" value="ZINC FINGER BED DOMAIN-CONTAINING PROTEIN 39"/>
    <property type="match status" value="1"/>
</dbReference>
<feature type="compositionally biased region" description="Low complexity" evidence="6">
    <location>
        <begin position="141"/>
        <end position="150"/>
    </location>
</feature>
<feature type="compositionally biased region" description="Polar residues" evidence="6">
    <location>
        <begin position="314"/>
        <end position="328"/>
    </location>
</feature>
<keyword evidence="5" id="KW-0539">Nucleus</keyword>
<evidence type="ECO:0000313" key="8">
    <source>
        <dbReference type="Proteomes" id="UP001152747"/>
    </source>
</evidence>
<organism evidence="7 8">
    <name type="scientific">Caenorhabditis angaria</name>
    <dbReference type="NCBI Taxonomy" id="860376"/>
    <lineage>
        <taxon>Eukaryota</taxon>
        <taxon>Metazoa</taxon>
        <taxon>Ecdysozoa</taxon>
        <taxon>Nematoda</taxon>
        <taxon>Chromadorea</taxon>
        <taxon>Rhabditida</taxon>
        <taxon>Rhabditina</taxon>
        <taxon>Rhabditomorpha</taxon>
        <taxon>Rhabditoidea</taxon>
        <taxon>Rhabditidae</taxon>
        <taxon>Peloderinae</taxon>
        <taxon>Caenorhabditis</taxon>
    </lineage>
</organism>
<dbReference type="AlphaFoldDB" id="A0A9P1II82"/>
<evidence type="ECO:0000256" key="1">
    <source>
        <dbReference type="ARBA" id="ARBA00004123"/>
    </source>
</evidence>
<keyword evidence="8" id="KW-1185">Reference proteome</keyword>
<comment type="subcellular location">
    <subcellularLocation>
        <location evidence="1">Nucleus</location>
    </subcellularLocation>
</comment>
<evidence type="ECO:0000256" key="4">
    <source>
        <dbReference type="ARBA" id="ARBA00022833"/>
    </source>
</evidence>
<evidence type="ECO:0000256" key="5">
    <source>
        <dbReference type="ARBA" id="ARBA00023242"/>
    </source>
</evidence>
<evidence type="ECO:0008006" key="9">
    <source>
        <dbReference type="Google" id="ProtNLM"/>
    </source>
</evidence>
<keyword evidence="2" id="KW-0479">Metal-binding</keyword>
<dbReference type="OrthoDB" id="5839926at2759"/>
<keyword evidence="4" id="KW-0862">Zinc</keyword>
<dbReference type="Proteomes" id="UP001152747">
    <property type="component" value="Unassembled WGS sequence"/>
</dbReference>
<dbReference type="GO" id="GO:0008270">
    <property type="term" value="F:zinc ion binding"/>
    <property type="evidence" value="ECO:0007669"/>
    <property type="project" value="UniProtKB-KW"/>
</dbReference>
<evidence type="ECO:0000256" key="3">
    <source>
        <dbReference type="ARBA" id="ARBA00022771"/>
    </source>
</evidence>
<protein>
    <recommendedName>
        <fullName evidence="9">HAT C-terminal dimerisation domain-containing protein</fullName>
    </recommendedName>
</protein>
<evidence type="ECO:0000256" key="2">
    <source>
        <dbReference type="ARBA" id="ARBA00022723"/>
    </source>
</evidence>
<comment type="caution">
    <text evidence="7">The sequence shown here is derived from an EMBL/GenBank/DDBJ whole genome shotgun (WGS) entry which is preliminary data.</text>
</comment>
<dbReference type="InterPro" id="IPR052035">
    <property type="entry name" value="ZnF_BED_domain_contain"/>
</dbReference>
<dbReference type="PANTHER" id="PTHR46481">
    <property type="entry name" value="ZINC FINGER BED DOMAIN-CONTAINING PROTEIN 4"/>
    <property type="match status" value="1"/>
</dbReference>
<keyword evidence="3" id="KW-0863">Zinc-finger</keyword>
<proteinExistence type="predicted"/>
<reference evidence="7" key="1">
    <citation type="submission" date="2022-11" db="EMBL/GenBank/DDBJ databases">
        <authorList>
            <person name="Kikuchi T."/>
        </authorList>
    </citation>
    <scope>NUCLEOTIDE SEQUENCE</scope>
    <source>
        <strain evidence="7">PS1010</strain>
    </source>
</reference>
<feature type="region of interest" description="Disordered" evidence="6">
    <location>
        <begin position="95"/>
        <end position="150"/>
    </location>
</feature>
<accession>A0A9P1II82</accession>
<dbReference type="GO" id="GO:0005634">
    <property type="term" value="C:nucleus"/>
    <property type="evidence" value="ECO:0007669"/>
    <property type="project" value="UniProtKB-SubCell"/>
</dbReference>